<feature type="domain" description="HTH tetR-type" evidence="3">
    <location>
        <begin position="5"/>
        <end position="65"/>
    </location>
</feature>
<evidence type="ECO:0000313" key="5">
    <source>
        <dbReference type="Proteomes" id="UP000433493"/>
    </source>
</evidence>
<dbReference type="Pfam" id="PF17940">
    <property type="entry name" value="TetR_C_31"/>
    <property type="match status" value="1"/>
</dbReference>
<evidence type="ECO:0000313" key="4">
    <source>
        <dbReference type="EMBL" id="KAB1643051.1"/>
    </source>
</evidence>
<keyword evidence="1 2" id="KW-0238">DNA-binding</keyword>
<protein>
    <submittedName>
        <fullName evidence="4">TetR/AcrR family transcriptional regulator</fullName>
    </submittedName>
</protein>
<dbReference type="InterPro" id="IPR001647">
    <property type="entry name" value="HTH_TetR"/>
</dbReference>
<dbReference type="GO" id="GO:0003677">
    <property type="term" value="F:DNA binding"/>
    <property type="evidence" value="ECO:0007669"/>
    <property type="project" value="UniProtKB-UniRule"/>
</dbReference>
<dbReference type="SUPFAM" id="SSF46689">
    <property type="entry name" value="Homeodomain-like"/>
    <property type="match status" value="1"/>
</dbReference>
<organism evidence="4 5">
    <name type="scientific">Gulosibacter chungangensis</name>
    <dbReference type="NCBI Taxonomy" id="979746"/>
    <lineage>
        <taxon>Bacteria</taxon>
        <taxon>Bacillati</taxon>
        <taxon>Actinomycetota</taxon>
        <taxon>Actinomycetes</taxon>
        <taxon>Micrococcales</taxon>
        <taxon>Microbacteriaceae</taxon>
        <taxon>Gulosibacter</taxon>
    </lineage>
</organism>
<evidence type="ECO:0000256" key="2">
    <source>
        <dbReference type="PROSITE-ProRule" id="PRU00335"/>
    </source>
</evidence>
<dbReference type="AlphaFoldDB" id="A0A7J5BAH3"/>
<dbReference type="OrthoDB" id="7506349at2"/>
<reference evidence="4 5" key="1">
    <citation type="submission" date="2019-09" db="EMBL/GenBank/DDBJ databases">
        <title>Phylogeny of genus Pseudoclavibacter and closely related genus.</title>
        <authorList>
            <person name="Li Y."/>
        </authorList>
    </citation>
    <scope>NUCLEOTIDE SEQUENCE [LARGE SCALE GENOMIC DNA]</scope>
    <source>
        <strain evidence="4 5">KCTC 13959</strain>
    </source>
</reference>
<evidence type="ECO:0000259" key="3">
    <source>
        <dbReference type="PROSITE" id="PS50977"/>
    </source>
</evidence>
<keyword evidence="5" id="KW-1185">Reference proteome</keyword>
<evidence type="ECO:0000256" key="1">
    <source>
        <dbReference type="ARBA" id="ARBA00023125"/>
    </source>
</evidence>
<dbReference type="Proteomes" id="UP000433493">
    <property type="component" value="Unassembled WGS sequence"/>
</dbReference>
<comment type="caution">
    <text evidence="4">The sequence shown here is derived from an EMBL/GenBank/DDBJ whole genome shotgun (WGS) entry which is preliminary data.</text>
</comment>
<proteinExistence type="predicted"/>
<gene>
    <name evidence="4" type="ORF">F8O05_07315</name>
</gene>
<dbReference type="InterPro" id="IPR009057">
    <property type="entry name" value="Homeodomain-like_sf"/>
</dbReference>
<dbReference type="PROSITE" id="PS50977">
    <property type="entry name" value="HTH_TETR_2"/>
    <property type="match status" value="1"/>
</dbReference>
<dbReference type="EMBL" id="WBKB01000004">
    <property type="protein sequence ID" value="KAB1643051.1"/>
    <property type="molecule type" value="Genomic_DNA"/>
</dbReference>
<accession>A0A7J5BAH3</accession>
<feature type="DNA-binding region" description="H-T-H motif" evidence="2">
    <location>
        <begin position="28"/>
        <end position="47"/>
    </location>
</feature>
<sequence length="194" mass="20472">MARPGDRRPLITDHAIGVLASGGARALSHQAVDRAAGLATGSTSYYFRTRRDLVVATIGRIKEHSRAAFDESPAPVTVTPRTAATLMADQLLLLAGPRRDDALAVFSLLPEVEGDPESRAQLASCLFSRELATNLLVDLGGSDADGASLDLIDFLTGILFGLLFGQRRTEDAGRTSIAEALQRFLVVNVAAAGS</sequence>
<dbReference type="Gene3D" id="1.10.357.10">
    <property type="entry name" value="Tetracycline Repressor, domain 2"/>
    <property type="match status" value="1"/>
</dbReference>
<dbReference type="RefSeq" id="WP_158052111.1">
    <property type="nucleotide sequence ID" value="NZ_WBKB01000004.1"/>
</dbReference>
<name>A0A7J5BAH3_9MICO</name>
<dbReference type="InterPro" id="IPR041583">
    <property type="entry name" value="TetR_C_31"/>
</dbReference>